<accession>A0AAV9F2L8</accession>
<evidence type="ECO:0000313" key="1">
    <source>
        <dbReference type="EMBL" id="KAK1319454.1"/>
    </source>
</evidence>
<evidence type="ECO:0000313" key="2">
    <source>
        <dbReference type="Proteomes" id="UP001180020"/>
    </source>
</evidence>
<organism evidence="1 2">
    <name type="scientific">Acorus calamus</name>
    <name type="common">Sweet flag</name>
    <dbReference type="NCBI Taxonomy" id="4465"/>
    <lineage>
        <taxon>Eukaryota</taxon>
        <taxon>Viridiplantae</taxon>
        <taxon>Streptophyta</taxon>
        <taxon>Embryophyta</taxon>
        <taxon>Tracheophyta</taxon>
        <taxon>Spermatophyta</taxon>
        <taxon>Magnoliopsida</taxon>
        <taxon>Liliopsida</taxon>
        <taxon>Acoraceae</taxon>
        <taxon>Acorus</taxon>
    </lineage>
</organism>
<dbReference type="AlphaFoldDB" id="A0AAV9F2L8"/>
<name>A0AAV9F2L8_ACOCL</name>
<dbReference type="Proteomes" id="UP001180020">
    <property type="component" value="Unassembled WGS sequence"/>
</dbReference>
<sequence length="98" mass="11158">MIEGYVIDAYFDLLKERIQDNPEVHRACLFGKHFAQNRRNGRVQTVAGGVTVGEMVSARKVLRWEENPRLAIFPNLILEANPHALAYYPHEGRGKLLA</sequence>
<comment type="caution">
    <text evidence="1">The sequence shown here is derived from an EMBL/GenBank/DDBJ whole genome shotgun (WGS) entry which is preliminary data.</text>
</comment>
<dbReference type="EMBL" id="JAUJYO010000004">
    <property type="protein sequence ID" value="KAK1319454.1"/>
    <property type="molecule type" value="Genomic_DNA"/>
</dbReference>
<proteinExistence type="predicted"/>
<protein>
    <submittedName>
        <fullName evidence="1">Uncharacterized protein</fullName>
    </submittedName>
</protein>
<gene>
    <name evidence="1" type="ORF">QJS10_CPB04g01527</name>
</gene>
<reference evidence="1" key="2">
    <citation type="submission" date="2023-06" db="EMBL/GenBank/DDBJ databases">
        <authorList>
            <person name="Ma L."/>
            <person name="Liu K.-W."/>
            <person name="Li Z."/>
            <person name="Hsiao Y.-Y."/>
            <person name="Qi Y."/>
            <person name="Fu T."/>
            <person name="Tang G."/>
            <person name="Zhang D."/>
            <person name="Sun W.-H."/>
            <person name="Liu D.-K."/>
            <person name="Li Y."/>
            <person name="Chen G.-Z."/>
            <person name="Liu X.-D."/>
            <person name="Liao X.-Y."/>
            <person name="Jiang Y.-T."/>
            <person name="Yu X."/>
            <person name="Hao Y."/>
            <person name="Huang J."/>
            <person name="Zhao X.-W."/>
            <person name="Ke S."/>
            <person name="Chen Y.-Y."/>
            <person name="Wu W.-L."/>
            <person name="Hsu J.-L."/>
            <person name="Lin Y.-F."/>
            <person name="Huang M.-D."/>
            <person name="Li C.-Y."/>
            <person name="Huang L."/>
            <person name="Wang Z.-W."/>
            <person name="Zhao X."/>
            <person name="Zhong W.-Y."/>
            <person name="Peng D.-H."/>
            <person name="Ahmad S."/>
            <person name="Lan S."/>
            <person name="Zhang J.-S."/>
            <person name="Tsai W.-C."/>
            <person name="Van De Peer Y."/>
            <person name="Liu Z.-J."/>
        </authorList>
    </citation>
    <scope>NUCLEOTIDE SEQUENCE</scope>
    <source>
        <strain evidence="1">CP</strain>
        <tissue evidence="1">Leaves</tissue>
    </source>
</reference>
<reference evidence="1" key="1">
    <citation type="journal article" date="2023" name="Nat. Commun.">
        <title>Diploid and tetraploid genomes of Acorus and the evolution of monocots.</title>
        <authorList>
            <person name="Ma L."/>
            <person name="Liu K.W."/>
            <person name="Li Z."/>
            <person name="Hsiao Y.Y."/>
            <person name="Qi Y."/>
            <person name="Fu T."/>
            <person name="Tang G.D."/>
            <person name="Zhang D."/>
            <person name="Sun W.H."/>
            <person name="Liu D.K."/>
            <person name="Li Y."/>
            <person name="Chen G.Z."/>
            <person name="Liu X.D."/>
            <person name="Liao X.Y."/>
            <person name="Jiang Y.T."/>
            <person name="Yu X."/>
            <person name="Hao Y."/>
            <person name="Huang J."/>
            <person name="Zhao X.W."/>
            <person name="Ke S."/>
            <person name="Chen Y.Y."/>
            <person name="Wu W.L."/>
            <person name="Hsu J.L."/>
            <person name="Lin Y.F."/>
            <person name="Huang M.D."/>
            <person name="Li C.Y."/>
            <person name="Huang L."/>
            <person name="Wang Z.W."/>
            <person name="Zhao X."/>
            <person name="Zhong W.Y."/>
            <person name="Peng D.H."/>
            <person name="Ahmad S."/>
            <person name="Lan S."/>
            <person name="Zhang J.S."/>
            <person name="Tsai W.C."/>
            <person name="Van de Peer Y."/>
            <person name="Liu Z.J."/>
        </authorList>
    </citation>
    <scope>NUCLEOTIDE SEQUENCE</scope>
    <source>
        <strain evidence="1">CP</strain>
    </source>
</reference>
<keyword evidence="2" id="KW-1185">Reference proteome</keyword>